<keyword evidence="5" id="KW-0949">S-adenosyl-L-methionine</keyword>
<keyword evidence="3 7" id="KW-0489">Methyltransferase</keyword>
<dbReference type="GO" id="GO:0009007">
    <property type="term" value="F:site-specific DNA-methyltransferase (adenine-specific) activity"/>
    <property type="evidence" value="ECO:0007669"/>
    <property type="project" value="UniProtKB-EC"/>
</dbReference>
<evidence type="ECO:0000313" key="8">
    <source>
        <dbReference type="Proteomes" id="UP000005467"/>
    </source>
</evidence>
<evidence type="ECO:0000256" key="3">
    <source>
        <dbReference type="ARBA" id="ARBA00022603"/>
    </source>
</evidence>
<comment type="caution">
    <text evidence="7">The sequence shown here is derived from an EMBL/GenBank/DDBJ whole genome shotgun (WGS) entry which is preliminary data.</text>
</comment>
<evidence type="ECO:0000256" key="4">
    <source>
        <dbReference type="ARBA" id="ARBA00022679"/>
    </source>
</evidence>
<dbReference type="Gene3D" id="3.40.50.150">
    <property type="entry name" value="Vaccinia Virus protein VP39"/>
    <property type="match status" value="1"/>
</dbReference>
<comment type="similarity">
    <text evidence="1">Belongs to the N(4)/N(6)-methyltransferase family.</text>
</comment>
<evidence type="ECO:0000256" key="5">
    <source>
        <dbReference type="ARBA" id="ARBA00022691"/>
    </source>
</evidence>
<dbReference type="InterPro" id="IPR012327">
    <property type="entry name" value="MeTrfase_D12"/>
</dbReference>
<dbReference type="Gene3D" id="1.10.1020.10">
    <property type="entry name" value="Adenine-specific Methyltransferase, Domain 2"/>
    <property type="match status" value="1"/>
</dbReference>
<dbReference type="Proteomes" id="UP000005467">
    <property type="component" value="Unassembled WGS sequence"/>
</dbReference>
<evidence type="ECO:0000313" key="7">
    <source>
        <dbReference type="EMBL" id="EFX90844.1"/>
    </source>
</evidence>
<evidence type="ECO:0000256" key="6">
    <source>
        <dbReference type="ARBA" id="ARBA00047942"/>
    </source>
</evidence>
<dbReference type="GO" id="GO:0043565">
    <property type="term" value="F:sequence-specific DNA binding"/>
    <property type="evidence" value="ECO:0007669"/>
    <property type="project" value="TreeGrafter"/>
</dbReference>
<dbReference type="SUPFAM" id="SSF53335">
    <property type="entry name" value="S-adenosyl-L-methionine-dependent methyltransferases"/>
    <property type="match status" value="1"/>
</dbReference>
<dbReference type="Pfam" id="PF02086">
    <property type="entry name" value="MethyltransfD12"/>
    <property type="match status" value="1"/>
</dbReference>
<dbReference type="PANTHER" id="PTHR30481">
    <property type="entry name" value="DNA ADENINE METHYLASE"/>
    <property type="match status" value="1"/>
</dbReference>
<dbReference type="PIRSF" id="PIRSF000398">
    <property type="entry name" value="M_m6A_EcoRV"/>
    <property type="match status" value="1"/>
</dbReference>
<dbReference type="HOGENOM" id="CLU_077381_0_0_6"/>
<accession>E8KJR6</accession>
<dbReference type="GO" id="GO:0009307">
    <property type="term" value="P:DNA restriction-modification system"/>
    <property type="evidence" value="ECO:0007669"/>
    <property type="project" value="InterPro"/>
</dbReference>
<evidence type="ECO:0000256" key="1">
    <source>
        <dbReference type="ARBA" id="ARBA00006594"/>
    </source>
</evidence>
<sequence length="258" mass="30081">MTVFYDIFSGGANVGVNIKSESVFCIDKNESLINLMNYIKSSSYDELICILEDKINYYNLSDSFRNGYEFYGCNSSNSLGKYNKQGFNKLKQDYNKSKDNVLFLLLIIFGFNNQIRFNRKGDFNLPVGKRDFNSSLRKKLRSFIERIKNIYFICKDFRQLDIKALAKDNAFLYLDPPYILGTATYNENGGWTEEDERDFLSFLKKCDFEGIKFALSNVMVHNGDTHDLLLQWCLDNSFSIHYLIHSYNNANYQKKKNG</sequence>
<proteinExistence type="inferred from homology"/>
<reference evidence="7 8" key="1">
    <citation type="submission" date="2011-01" db="EMBL/GenBank/DDBJ databases">
        <authorList>
            <person name="Muzny D."/>
            <person name="Qin X."/>
            <person name="Deng J."/>
            <person name="Jiang H."/>
            <person name="Liu Y."/>
            <person name="Qu J."/>
            <person name="Song X.-Z."/>
            <person name="Zhang L."/>
            <person name="Thornton R."/>
            <person name="Coyle M."/>
            <person name="Francisco L."/>
            <person name="Jackson L."/>
            <person name="Javaid M."/>
            <person name="Korchina V."/>
            <person name="Kovar C."/>
            <person name="Mata R."/>
            <person name="Mathew T."/>
            <person name="Ngo R."/>
            <person name="Nguyen L."/>
            <person name="Nguyen N."/>
            <person name="Okwuonu G."/>
            <person name="Ongeri F."/>
            <person name="Pham C."/>
            <person name="Simmons D."/>
            <person name="Wilczek-Boney K."/>
            <person name="Hale W."/>
            <person name="Jakkamsetti A."/>
            <person name="Pham P."/>
            <person name="Ruth R."/>
            <person name="San Lucas F."/>
            <person name="Warren J."/>
            <person name="Zhang J."/>
            <person name="Zhao Z."/>
            <person name="Zhou C."/>
            <person name="Zhu D."/>
            <person name="Lee S."/>
            <person name="Bess C."/>
            <person name="Blankenburg K."/>
            <person name="Forbes L."/>
            <person name="Fu Q."/>
            <person name="Gubbala S."/>
            <person name="Hirani K."/>
            <person name="Jayaseelan J.C."/>
            <person name="Lara F."/>
            <person name="Munidasa M."/>
            <person name="Palculict T."/>
            <person name="Patil S."/>
            <person name="Pu L.-L."/>
            <person name="Saada N."/>
            <person name="Tang L."/>
            <person name="Weissenberger G."/>
            <person name="Zhu Y."/>
            <person name="Hemphill L."/>
            <person name="Shang Y."/>
            <person name="Youmans B."/>
            <person name="Ayvaz T."/>
            <person name="Ross M."/>
            <person name="Santibanez J."/>
            <person name="Aqrawi P."/>
            <person name="Gross S."/>
            <person name="Joshi V."/>
            <person name="Fowler G."/>
            <person name="Nazareth L."/>
            <person name="Reid J."/>
            <person name="Worley K."/>
            <person name="Petrosino J."/>
            <person name="Highlander S."/>
            <person name="Gibbs R."/>
        </authorList>
    </citation>
    <scope>NUCLEOTIDE SEQUENCE [LARGE SCALE GENOMIC DNA]</scope>
    <source>
        <strain evidence="7 8">ATCC 25976</strain>
    </source>
</reference>
<dbReference type="EMBL" id="AEVG01000134">
    <property type="protein sequence ID" value="EFX90844.1"/>
    <property type="molecule type" value="Genomic_DNA"/>
</dbReference>
<protein>
    <recommendedName>
        <fullName evidence="2">site-specific DNA-methyltransferase (adenine-specific)</fullName>
        <ecNumber evidence="2">2.1.1.72</ecNumber>
    </recommendedName>
</protein>
<dbReference type="GO" id="GO:1904047">
    <property type="term" value="F:S-adenosyl-L-methionine binding"/>
    <property type="evidence" value="ECO:0007669"/>
    <property type="project" value="TreeGrafter"/>
</dbReference>
<name>E8KJR6_9PAST</name>
<organism evidence="7 8">
    <name type="scientific">Actinobacillus ureae ATCC 25976</name>
    <dbReference type="NCBI Taxonomy" id="887324"/>
    <lineage>
        <taxon>Bacteria</taxon>
        <taxon>Pseudomonadati</taxon>
        <taxon>Pseudomonadota</taxon>
        <taxon>Gammaproteobacteria</taxon>
        <taxon>Pasteurellales</taxon>
        <taxon>Pasteurellaceae</taxon>
        <taxon>Actinobacillus</taxon>
    </lineage>
</organism>
<dbReference type="REBASE" id="32885">
    <property type="entry name" value="M.Aur25976ORF2083P"/>
</dbReference>
<evidence type="ECO:0000256" key="2">
    <source>
        <dbReference type="ARBA" id="ARBA00011900"/>
    </source>
</evidence>
<keyword evidence="8" id="KW-1185">Reference proteome</keyword>
<dbReference type="GO" id="GO:0032259">
    <property type="term" value="P:methylation"/>
    <property type="evidence" value="ECO:0007669"/>
    <property type="project" value="UniProtKB-KW"/>
</dbReference>
<dbReference type="PANTHER" id="PTHR30481:SF3">
    <property type="entry name" value="DNA ADENINE METHYLASE"/>
    <property type="match status" value="1"/>
</dbReference>
<dbReference type="EC" id="2.1.1.72" evidence="2"/>
<dbReference type="InterPro" id="IPR012263">
    <property type="entry name" value="M_m6A_EcoRV"/>
</dbReference>
<keyword evidence="4 7" id="KW-0808">Transferase</keyword>
<dbReference type="InterPro" id="IPR029063">
    <property type="entry name" value="SAM-dependent_MTases_sf"/>
</dbReference>
<dbReference type="InterPro" id="IPR023095">
    <property type="entry name" value="Ade_MeTrfase_dom_2"/>
</dbReference>
<dbReference type="GO" id="GO:0006298">
    <property type="term" value="P:mismatch repair"/>
    <property type="evidence" value="ECO:0007669"/>
    <property type="project" value="TreeGrafter"/>
</dbReference>
<dbReference type="AlphaFoldDB" id="E8KJR6"/>
<gene>
    <name evidence="7" type="ORF">HMPREF0027_2083</name>
</gene>
<feature type="non-terminal residue" evidence="7">
    <location>
        <position position="258"/>
    </location>
</feature>
<comment type="catalytic activity">
    <reaction evidence="6">
        <text>a 2'-deoxyadenosine in DNA + S-adenosyl-L-methionine = an N(6)-methyl-2'-deoxyadenosine in DNA + S-adenosyl-L-homocysteine + H(+)</text>
        <dbReference type="Rhea" id="RHEA:15197"/>
        <dbReference type="Rhea" id="RHEA-COMP:12418"/>
        <dbReference type="Rhea" id="RHEA-COMP:12419"/>
        <dbReference type="ChEBI" id="CHEBI:15378"/>
        <dbReference type="ChEBI" id="CHEBI:57856"/>
        <dbReference type="ChEBI" id="CHEBI:59789"/>
        <dbReference type="ChEBI" id="CHEBI:90615"/>
        <dbReference type="ChEBI" id="CHEBI:90616"/>
        <dbReference type="EC" id="2.1.1.72"/>
    </reaction>
</comment>